<dbReference type="InterPro" id="IPR000014">
    <property type="entry name" value="PAS"/>
</dbReference>
<proteinExistence type="predicted"/>
<dbReference type="InterPro" id="IPR001932">
    <property type="entry name" value="PPM-type_phosphatase-like_dom"/>
</dbReference>
<keyword evidence="2" id="KW-0597">Phosphoprotein</keyword>
<reference evidence="17" key="1">
    <citation type="journal article" date="2014" name="Int. J. Syst. Evol. Microbiol.">
        <title>Complete genome sequence of Corynebacterium casei LMG S-19264T (=DSM 44701T), isolated from a smear-ripened cheese.</title>
        <authorList>
            <consortium name="US DOE Joint Genome Institute (JGI-PGF)"/>
            <person name="Walter F."/>
            <person name="Albersmeier A."/>
            <person name="Kalinowski J."/>
            <person name="Ruckert C."/>
        </authorList>
    </citation>
    <scope>NUCLEOTIDE SEQUENCE</scope>
    <source>
        <strain evidence="17">CGMCC 4.7201</strain>
    </source>
</reference>
<accession>A0A918E1C0</accession>
<comment type="catalytic activity">
    <reaction evidence="12">
        <text>O-phospho-L-seryl-[protein] + H2O = L-seryl-[protein] + phosphate</text>
        <dbReference type="Rhea" id="RHEA:20629"/>
        <dbReference type="Rhea" id="RHEA-COMP:9863"/>
        <dbReference type="Rhea" id="RHEA-COMP:11604"/>
        <dbReference type="ChEBI" id="CHEBI:15377"/>
        <dbReference type="ChEBI" id="CHEBI:29999"/>
        <dbReference type="ChEBI" id="CHEBI:43474"/>
        <dbReference type="ChEBI" id="CHEBI:83421"/>
        <dbReference type="EC" id="3.1.3.16"/>
    </reaction>
</comment>
<dbReference type="SMART" id="SM00065">
    <property type="entry name" value="GAF"/>
    <property type="match status" value="1"/>
</dbReference>
<evidence type="ECO:0000313" key="17">
    <source>
        <dbReference type="EMBL" id="GGO95676.1"/>
    </source>
</evidence>
<evidence type="ECO:0000256" key="9">
    <source>
        <dbReference type="ARBA" id="ARBA00022842"/>
    </source>
</evidence>
<dbReference type="Gene3D" id="3.30.450.40">
    <property type="match status" value="1"/>
</dbReference>
<dbReference type="PANTHER" id="PTHR43156:SF2">
    <property type="entry name" value="STAGE II SPORULATION PROTEIN E"/>
    <property type="match status" value="1"/>
</dbReference>
<keyword evidence="3" id="KW-0808">Transferase</keyword>
<evidence type="ECO:0000256" key="6">
    <source>
        <dbReference type="ARBA" id="ARBA00022777"/>
    </source>
</evidence>
<dbReference type="SUPFAM" id="SSF55874">
    <property type="entry name" value="ATPase domain of HSP90 chaperone/DNA topoisomerase II/histidine kinase"/>
    <property type="match status" value="1"/>
</dbReference>
<keyword evidence="6" id="KW-0418">Kinase</keyword>
<dbReference type="SMART" id="SM00331">
    <property type="entry name" value="PP2C_SIG"/>
    <property type="match status" value="1"/>
</dbReference>
<keyword evidence="9" id="KW-0460">Magnesium</keyword>
<dbReference type="CDD" id="cd16936">
    <property type="entry name" value="HATPase_RsbW-like"/>
    <property type="match status" value="1"/>
</dbReference>
<evidence type="ECO:0000256" key="3">
    <source>
        <dbReference type="ARBA" id="ARBA00022679"/>
    </source>
</evidence>
<dbReference type="Pfam" id="PF01590">
    <property type="entry name" value="GAF"/>
    <property type="match status" value="1"/>
</dbReference>
<dbReference type="EC" id="3.1.3.16" evidence="1"/>
<organism evidence="17 18">
    <name type="scientific">Wenjunlia tyrosinilytica</name>
    <dbReference type="NCBI Taxonomy" id="1544741"/>
    <lineage>
        <taxon>Bacteria</taxon>
        <taxon>Bacillati</taxon>
        <taxon>Actinomycetota</taxon>
        <taxon>Actinomycetes</taxon>
        <taxon>Kitasatosporales</taxon>
        <taxon>Streptomycetaceae</taxon>
        <taxon>Wenjunlia</taxon>
    </lineage>
</organism>
<dbReference type="SUPFAM" id="SSF81606">
    <property type="entry name" value="PP2C-like"/>
    <property type="match status" value="1"/>
</dbReference>
<dbReference type="Proteomes" id="UP000641932">
    <property type="component" value="Unassembled WGS sequence"/>
</dbReference>
<dbReference type="PROSITE" id="PS50112">
    <property type="entry name" value="PAS"/>
    <property type="match status" value="1"/>
</dbReference>
<dbReference type="InterPro" id="IPR052016">
    <property type="entry name" value="Bact_Sigma-Reg"/>
</dbReference>
<evidence type="ECO:0000256" key="2">
    <source>
        <dbReference type="ARBA" id="ARBA00022553"/>
    </source>
</evidence>
<dbReference type="InterPro" id="IPR029016">
    <property type="entry name" value="GAF-like_dom_sf"/>
</dbReference>
<dbReference type="Gene3D" id="3.30.450.20">
    <property type="entry name" value="PAS domain"/>
    <property type="match status" value="2"/>
</dbReference>
<dbReference type="SUPFAM" id="SSF55785">
    <property type="entry name" value="PYP-like sensor domain (PAS domain)"/>
    <property type="match status" value="1"/>
</dbReference>
<keyword evidence="5" id="KW-0547">Nucleotide-binding</keyword>
<dbReference type="Gene3D" id="3.30.565.10">
    <property type="entry name" value="Histidine kinase-like ATPase, C-terminal domain"/>
    <property type="match status" value="1"/>
</dbReference>
<evidence type="ECO:0000256" key="15">
    <source>
        <dbReference type="ARBA" id="ARBA00081350"/>
    </source>
</evidence>
<dbReference type="RefSeq" id="WP_189134357.1">
    <property type="nucleotide sequence ID" value="NZ_BMMS01000026.1"/>
</dbReference>
<evidence type="ECO:0000256" key="10">
    <source>
        <dbReference type="ARBA" id="ARBA00022912"/>
    </source>
</evidence>
<dbReference type="EMBL" id="BMMS01000026">
    <property type="protein sequence ID" value="GGO95676.1"/>
    <property type="molecule type" value="Genomic_DNA"/>
</dbReference>
<keyword evidence="8" id="KW-0067">ATP-binding</keyword>
<evidence type="ECO:0000256" key="11">
    <source>
        <dbReference type="ARBA" id="ARBA00023211"/>
    </source>
</evidence>
<dbReference type="InterPro" id="IPR035965">
    <property type="entry name" value="PAS-like_dom_sf"/>
</dbReference>
<evidence type="ECO:0000256" key="7">
    <source>
        <dbReference type="ARBA" id="ARBA00022801"/>
    </source>
</evidence>
<evidence type="ECO:0000256" key="4">
    <source>
        <dbReference type="ARBA" id="ARBA00022723"/>
    </source>
</evidence>
<dbReference type="SUPFAM" id="SSF55781">
    <property type="entry name" value="GAF domain-like"/>
    <property type="match status" value="1"/>
</dbReference>
<dbReference type="InterPro" id="IPR036457">
    <property type="entry name" value="PPM-type-like_dom_sf"/>
</dbReference>
<evidence type="ECO:0000313" key="18">
    <source>
        <dbReference type="Proteomes" id="UP000641932"/>
    </source>
</evidence>
<dbReference type="InterPro" id="IPR003594">
    <property type="entry name" value="HATPase_dom"/>
</dbReference>
<evidence type="ECO:0000259" key="16">
    <source>
        <dbReference type="PROSITE" id="PS50112"/>
    </source>
</evidence>
<comment type="caution">
    <text evidence="17">The sequence shown here is derived from an EMBL/GenBank/DDBJ whole genome shotgun (WGS) entry which is preliminary data.</text>
</comment>
<evidence type="ECO:0000256" key="14">
    <source>
        <dbReference type="ARBA" id="ARBA00075117"/>
    </source>
</evidence>
<dbReference type="FunFam" id="3.60.40.10:FF:000005">
    <property type="entry name" value="Serine/threonine protein phosphatase"/>
    <property type="match status" value="1"/>
</dbReference>
<dbReference type="GO" id="GO:0006355">
    <property type="term" value="P:regulation of DNA-templated transcription"/>
    <property type="evidence" value="ECO:0007669"/>
    <property type="project" value="InterPro"/>
</dbReference>
<dbReference type="InterPro" id="IPR013767">
    <property type="entry name" value="PAS_fold"/>
</dbReference>
<evidence type="ECO:0000256" key="5">
    <source>
        <dbReference type="ARBA" id="ARBA00022741"/>
    </source>
</evidence>
<dbReference type="Pfam" id="PF13581">
    <property type="entry name" value="HATPase_c_2"/>
    <property type="match status" value="1"/>
</dbReference>
<dbReference type="GO" id="GO:0046872">
    <property type="term" value="F:metal ion binding"/>
    <property type="evidence" value="ECO:0007669"/>
    <property type="project" value="UniProtKB-KW"/>
</dbReference>
<dbReference type="Pfam" id="PF00989">
    <property type="entry name" value="PAS"/>
    <property type="match status" value="1"/>
</dbReference>
<dbReference type="AlphaFoldDB" id="A0A918E1C0"/>
<gene>
    <name evidence="17" type="ORF">GCM10012280_53420</name>
</gene>
<dbReference type="FunFam" id="3.30.450.40:FF:000035">
    <property type="entry name" value="PAS sensor protein"/>
    <property type="match status" value="1"/>
</dbReference>
<comment type="function">
    <text evidence="13">Primarily acts as an independent SigF regulator that is sensitive to the osmosensory signal, mediating the cross talk of PknD with the SigF regulon. Possesses both phosphatase and kinase activities. The kinase domain functions as a classic anti-sigma factor-like kinase to phosphorylate the anti-anti-sigma factor domain at the canonical regulatory site, and the phosphatase domain antagonizes this activity.</text>
</comment>
<evidence type="ECO:0000256" key="8">
    <source>
        <dbReference type="ARBA" id="ARBA00022840"/>
    </source>
</evidence>
<dbReference type="GO" id="GO:0016301">
    <property type="term" value="F:kinase activity"/>
    <property type="evidence" value="ECO:0007669"/>
    <property type="project" value="UniProtKB-KW"/>
</dbReference>
<name>A0A918E1C0_9ACTN</name>
<protein>
    <recommendedName>
        <fullName evidence="1">protein-serine/threonine phosphatase</fullName>
        <ecNumber evidence="1">3.1.3.16</ecNumber>
    </recommendedName>
    <alternativeName>
        <fullName evidence="15">Protein-serine/threonine phosphatase</fullName>
    </alternativeName>
    <alternativeName>
        <fullName evidence="14">Serine/threonine-protein kinase</fullName>
    </alternativeName>
</protein>
<keyword evidence="4" id="KW-0479">Metal-binding</keyword>
<dbReference type="GO" id="GO:0004722">
    <property type="term" value="F:protein serine/threonine phosphatase activity"/>
    <property type="evidence" value="ECO:0007669"/>
    <property type="project" value="UniProtKB-EC"/>
</dbReference>
<dbReference type="InterPro" id="IPR013656">
    <property type="entry name" value="PAS_4"/>
</dbReference>
<keyword evidence="10" id="KW-0904">Protein phosphatase</keyword>
<dbReference type="PANTHER" id="PTHR43156">
    <property type="entry name" value="STAGE II SPORULATION PROTEIN E-RELATED"/>
    <property type="match status" value="1"/>
</dbReference>
<dbReference type="CDD" id="cd00130">
    <property type="entry name" value="PAS"/>
    <property type="match status" value="1"/>
</dbReference>
<feature type="domain" description="PAS" evidence="16">
    <location>
        <begin position="23"/>
        <end position="79"/>
    </location>
</feature>
<keyword evidence="18" id="KW-1185">Reference proteome</keyword>
<dbReference type="Gene3D" id="3.60.40.10">
    <property type="entry name" value="PPM-type phosphatase domain"/>
    <property type="match status" value="1"/>
</dbReference>
<dbReference type="GO" id="GO:0005524">
    <property type="term" value="F:ATP binding"/>
    <property type="evidence" value="ECO:0007669"/>
    <property type="project" value="UniProtKB-KW"/>
</dbReference>
<reference evidence="17" key="2">
    <citation type="submission" date="2020-09" db="EMBL/GenBank/DDBJ databases">
        <authorList>
            <person name="Sun Q."/>
            <person name="Zhou Y."/>
        </authorList>
    </citation>
    <scope>NUCLEOTIDE SEQUENCE</scope>
    <source>
        <strain evidence="17">CGMCC 4.7201</strain>
    </source>
</reference>
<evidence type="ECO:0000256" key="12">
    <source>
        <dbReference type="ARBA" id="ARBA00047761"/>
    </source>
</evidence>
<dbReference type="Pfam" id="PF07228">
    <property type="entry name" value="SpoIIE"/>
    <property type="match status" value="1"/>
</dbReference>
<evidence type="ECO:0000256" key="13">
    <source>
        <dbReference type="ARBA" id="ARBA00056274"/>
    </source>
</evidence>
<dbReference type="InterPro" id="IPR036890">
    <property type="entry name" value="HATPase_C_sf"/>
</dbReference>
<dbReference type="FunFam" id="3.30.565.10:FF:000028">
    <property type="entry name" value="PAS sensor protein"/>
    <property type="match status" value="1"/>
</dbReference>
<keyword evidence="7" id="KW-0378">Hydrolase</keyword>
<sequence>MRDLSFQGDFGELPEPGGQAEALLDARGVVIGWSPGAARMLGCPAQEILGRSAAGLLDRPEDAEELARRCDTQGSVRLGPVALRYRGEPVEVEVWARPLVSESGERQWMLQAADMHVIRTYEFGRALLQGLFTDSPFRIDVFDTRLRFIARNGSWRDGEAFRAAVFSGRTMREVAPPGLLDMDAFEARQRQVLESGEALIDTEVVTPGLPGGPPREYVWSESILPLRDRSGRVIALAHAVADVTQRARLRERLALVNDASTRIGSTLDLSRTAWELADVVVPHFADFAYVNLLDSVFSGQEPVSGQRPEAMVMRRAAHRSVREGESEYVDASELGAVALGEVDAFATLPGSPFTEALAHGEPVLMSGDELRTALAVIDPAREALGRDLAVHSWLLVPMFARGTALGTAVFIRFRNPRRFEVDDVLLAQEFVARAAVCVDNASRYSRERTTALALQRSLLPQRLPSPSAVDAAWRYLPASGHSGLGGDWFDVIPLSGARVALVVGDVVGHDLQSAVTMGRLRTAVRTLADLDLPPDELLTHLDDQMNRFLDERGDEGLEAGEAAGATCIYAVYDPVSRTCVMARAGHPPPAVLSADGKVDFVDLPGGPPLGLGGVVFESGRIELADGDTLVLYTDGLVESREQGIDAGLERLRETLSRTPASAGPDGVCEAVVRELARGHQQDDMALLVARTQGLPSQSHVTWDIEVDVEVVSRARALTTEQMERWGLGEEAFIMELVVSELVTNAIRYGGAPITLRLIRDRTLICEVSDGSSTSPHVRRAQETDEGGRGLYLVTQMTQSWGTRYDARGKTIWAERALGG</sequence>
<dbReference type="NCBIfam" id="TIGR00229">
    <property type="entry name" value="sensory_box"/>
    <property type="match status" value="1"/>
</dbReference>
<dbReference type="InterPro" id="IPR003018">
    <property type="entry name" value="GAF"/>
</dbReference>
<evidence type="ECO:0000256" key="1">
    <source>
        <dbReference type="ARBA" id="ARBA00013081"/>
    </source>
</evidence>
<keyword evidence="11" id="KW-0464">Manganese</keyword>
<dbReference type="Pfam" id="PF08448">
    <property type="entry name" value="PAS_4"/>
    <property type="match status" value="1"/>
</dbReference>